<dbReference type="Proteomes" id="UP000600363">
    <property type="component" value="Unassembled WGS sequence"/>
</dbReference>
<feature type="domain" description="FAD-binding" evidence="1">
    <location>
        <begin position="6"/>
        <end position="188"/>
    </location>
</feature>
<dbReference type="Pfam" id="PF01494">
    <property type="entry name" value="FAD_binding_3"/>
    <property type="match status" value="1"/>
</dbReference>
<dbReference type="AlphaFoldDB" id="A0A832RTM2"/>
<accession>A0A832RTM2</accession>
<dbReference type="InterPro" id="IPR036188">
    <property type="entry name" value="FAD/NAD-bd_sf"/>
</dbReference>
<dbReference type="InterPro" id="IPR011777">
    <property type="entry name" value="Geranylgeranyl_Rdtase_fam"/>
</dbReference>
<dbReference type="InterPro" id="IPR050407">
    <property type="entry name" value="Geranylgeranyl_reductase"/>
</dbReference>
<dbReference type="PRINTS" id="PR00420">
    <property type="entry name" value="RNGMNOXGNASE"/>
</dbReference>
<evidence type="ECO:0000259" key="1">
    <source>
        <dbReference type="Pfam" id="PF01494"/>
    </source>
</evidence>
<dbReference type="NCBIfam" id="TIGR02032">
    <property type="entry name" value="GG-red-SF"/>
    <property type="match status" value="1"/>
</dbReference>
<gene>
    <name evidence="2" type="ORF">HA299_06665</name>
</gene>
<protein>
    <submittedName>
        <fullName evidence="2">NAD(P)/FAD-dependent oxidoreductase</fullName>
    </submittedName>
</protein>
<sequence>MSERWQIVVVGAGPAGLAAAKMAAEMGASVLVVEEHARVGTPVQCAGFLPQPHELEELLSIPHIEEELSIVSRARVNTTSLQRMVAPDGTSKQFEVDGWVLDRARMDELLAKSAARAGAEVLPAARLERLASGGSGCALTLDVRGVRECVKAQVVIGADGPLSKVASQSGLVRHRSKSDLAFCLYEVRDGVEVEPDVVEMYFGRRFAPGGYGWVIPHSAHRANVGVGSRLIYGSGARSRLHTFVHSSHASPKLGEGVAVARGGGLVPCGMPPKCTCTDAVLIAGDAASHVVSTTGGGIPLALAAGRLAGMCAAEHVLHGRELCEYERLWRQHMLGCIEGAYAIRRTYDVLFSRDVLLSVAMRLLSPIELKSVQQGRVWGVRMRLACALAGIVPPKC</sequence>
<dbReference type="PANTHER" id="PTHR42685:SF18">
    <property type="entry name" value="DIGERANYLGERANYLGLYCEROPHOSPHOLIPID REDUCTASE"/>
    <property type="match status" value="1"/>
</dbReference>
<dbReference type="GO" id="GO:0016628">
    <property type="term" value="F:oxidoreductase activity, acting on the CH-CH group of donors, NAD or NADP as acceptor"/>
    <property type="evidence" value="ECO:0007669"/>
    <property type="project" value="InterPro"/>
</dbReference>
<dbReference type="PANTHER" id="PTHR42685">
    <property type="entry name" value="GERANYLGERANYL DIPHOSPHATE REDUCTASE"/>
    <property type="match status" value="1"/>
</dbReference>
<dbReference type="GO" id="GO:0008654">
    <property type="term" value="P:phospholipid biosynthetic process"/>
    <property type="evidence" value="ECO:0007669"/>
    <property type="project" value="UniProtKB-KW"/>
</dbReference>
<evidence type="ECO:0000313" key="2">
    <source>
        <dbReference type="EMBL" id="HIH70273.1"/>
    </source>
</evidence>
<dbReference type="SUPFAM" id="SSF51905">
    <property type="entry name" value="FAD/NAD(P)-binding domain"/>
    <property type="match status" value="1"/>
</dbReference>
<proteinExistence type="predicted"/>
<comment type="caution">
    <text evidence="2">The sequence shown here is derived from an EMBL/GenBank/DDBJ whole genome shotgun (WGS) entry which is preliminary data.</text>
</comment>
<name>A0A832RTM2_9EURY</name>
<dbReference type="InterPro" id="IPR002938">
    <property type="entry name" value="FAD-bd"/>
</dbReference>
<reference evidence="2" key="1">
    <citation type="journal article" date="2020" name="bioRxiv">
        <title>A rank-normalized archaeal taxonomy based on genome phylogeny resolves widespread incomplete and uneven classifications.</title>
        <authorList>
            <person name="Rinke C."/>
            <person name="Chuvochina M."/>
            <person name="Mussig A.J."/>
            <person name="Chaumeil P.-A."/>
            <person name="Waite D.W."/>
            <person name="Whitman W.B."/>
            <person name="Parks D.H."/>
            <person name="Hugenholtz P."/>
        </authorList>
    </citation>
    <scope>NUCLEOTIDE SEQUENCE</scope>
    <source>
        <strain evidence="2">UBA12518</strain>
    </source>
</reference>
<dbReference type="EMBL" id="DUIH01000021">
    <property type="protein sequence ID" value="HIH70273.1"/>
    <property type="molecule type" value="Genomic_DNA"/>
</dbReference>
<dbReference type="RefSeq" id="WP_052353098.1">
    <property type="nucleotide sequence ID" value="NZ_DUIH01000021.1"/>
</dbReference>
<evidence type="ECO:0000313" key="3">
    <source>
        <dbReference type="Proteomes" id="UP000600363"/>
    </source>
</evidence>
<dbReference type="Gene3D" id="3.50.50.60">
    <property type="entry name" value="FAD/NAD(P)-binding domain"/>
    <property type="match status" value="1"/>
</dbReference>
<organism evidence="2 3">
    <name type="scientific">Methermicoccus shengliensis</name>
    <dbReference type="NCBI Taxonomy" id="660064"/>
    <lineage>
        <taxon>Archaea</taxon>
        <taxon>Methanobacteriati</taxon>
        <taxon>Methanobacteriota</taxon>
        <taxon>Stenosarchaea group</taxon>
        <taxon>Methanomicrobia</taxon>
        <taxon>Methanosarcinales</taxon>
        <taxon>Methermicoccaceae</taxon>
        <taxon>Methermicoccus</taxon>
    </lineage>
</organism>